<dbReference type="OrthoDB" id="2664209at2"/>
<comment type="caution">
    <text evidence="4">The sequence shown here is derived from an EMBL/GenBank/DDBJ whole genome shotgun (WGS) entry which is preliminary data.</text>
</comment>
<reference evidence="4 5" key="1">
    <citation type="submission" date="2020-01" db="EMBL/GenBank/DDBJ databases">
        <title>Paenibacillus soybeanensis sp. nov. isolated from the nodules of soybean (Glycine max(L.) Merr).</title>
        <authorList>
            <person name="Wang H."/>
        </authorList>
    </citation>
    <scope>NUCLEOTIDE SEQUENCE [LARGE SCALE GENOMIC DNA]</scope>
    <source>
        <strain evidence="4 5">DSM 23054</strain>
    </source>
</reference>
<dbReference type="InterPro" id="IPR015943">
    <property type="entry name" value="WD40/YVTN_repeat-like_dom_sf"/>
</dbReference>
<dbReference type="Gene3D" id="2.40.10.480">
    <property type="match status" value="1"/>
</dbReference>
<dbReference type="Gene3D" id="3.30.457.10">
    <property type="entry name" value="Copper amine oxidase-like, N-terminal domain"/>
    <property type="match status" value="1"/>
</dbReference>
<dbReference type="InterPro" id="IPR036582">
    <property type="entry name" value="Mao_N_sf"/>
</dbReference>
<dbReference type="PANTHER" id="PTHR34512">
    <property type="entry name" value="CELL SURFACE PROTEIN"/>
    <property type="match status" value="1"/>
</dbReference>
<dbReference type="PROSITE" id="PS51318">
    <property type="entry name" value="TAT"/>
    <property type="match status" value="1"/>
</dbReference>
<evidence type="ECO:0000259" key="2">
    <source>
        <dbReference type="Pfam" id="PF07833"/>
    </source>
</evidence>
<gene>
    <name evidence="4" type="ORF">GT003_14315</name>
</gene>
<protein>
    <submittedName>
        <fullName evidence="4">PQQ-binding-like beta-propeller repeat protein</fullName>
    </submittedName>
</protein>
<dbReference type="Pfam" id="PF13360">
    <property type="entry name" value="PQQ_2"/>
    <property type="match status" value="1"/>
</dbReference>
<feature type="domain" description="Pyrrolo-quinoline quinone repeat" evidence="3">
    <location>
        <begin position="54"/>
        <end position="231"/>
    </location>
</feature>
<feature type="chain" id="PRO_5030972437" evidence="1">
    <location>
        <begin position="30"/>
        <end position="577"/>
    </location>
</feature>
<dbReference type="Pfam" id="PF07833">
    <property type="entry name" value="Cu_amine_oxidN1"/>
    <property type="match status" value="1"/>
</dbReference>
<sequence>MHAIRRTLFGMLAAGLAAASLGAAGTASAQFGSSPSYGLNTSYGFENPVPSAVPLWSAELDKPSGTDRILFPPVVGAKTVYYIKNGTLNACSIATGKTLWTFGAKLQQGAAVVAGSYVYAGSADGTVYRVNASSGAGTRLYRTKDKTLGSLKTDASGDLGGSSLYVSSNTGLAAIDLATGKLKWTASGDAAGHNETIMLDDMLLVGTFESGAITVNTYYAIDKATGKTLWKLEGSHNKLLKADGDRLYFNNDWPRNDTSTHVATVDTVNAKTGKVTGSRQYVNVSTALDPLYQAPKFVTVDGNDIYVLTQDNSIFSYNLNDDPDVVAAGGVSDRGDFIAGPYDGKMFFQNPNNLGIHGRKLADQSTVYYEGLDNPASRVDFINAGMYVGQTDGEIYSLNVSTGKAKFRFQTQARNFGPFQVAGRTLLVQAEGKLYAFALPEELAKPLVTGSTGAFVKAQAGLIIDGKEKQFQPGMMTQSNRMFVPMRFLMETIGAKVSYDAASKQVRITYGTTAFIIKEDSAFATQDGKQVPLSYAPATLNGSLYVPIGDIGKLLGIGVVWEPGPRNVVITTSTKAK</sequence>
<dbReference type="InterPro" id="IPR018391">
    <property type="entry name" value="PQQ_b-propeller_rpt"/>
</dbReference>
<evidence type="ECO:0000256" key="1">
    <source>
        <dbReference type="SAM" id="SignalP"/>
    </source>
</evidence>
<dbReference type="SUPFAM" id="SSF50998">
    <property type="entry name" value="Quinoprotein alcohol dehydrogenase-like"/>
    <property type="match status" value="1"/>
</dbReference>
<dbReference type="SUPFAM" id="SSF55383">
    <property type="entry name" value="Copper amine oxidase, domain N"/>
    <property type="match status" value="1"/>
</dbReference>
<name>A0A7X4YRE5_9BACL</name>
<dbReference type="PANTHER" id="PTHR34512:SF30">
    <property type="entry name" value="OUTER MEMBRANE PROTEIN ASSEMBLY FACTOR BAMB"/>
    <property type="match status" value="1"/>
</dbReference>
<dbReference type="InterPro" id="IPR002372">
    <property type="entry name" value="PQQ_rpt_dom"/>
</dbReference>
<dbReference type="RefSeq" id="WP_161698817.1">
    <property type="nucleotide sequence ID" value="NZ_JAAAMU010000006.1"/>
</dbReference>
<feature type="signal peptide" evidence="1">
    <location>
        <begin position="1"/>
        <end position="29"/>
    </location>
</feature>
<organism evidence="4 5">
    <name type="scientific">Paenibacillus sacheonensis</name>
    <dbReference type="NCBI Taxonomy" id="742054"/>
    <lineage>
        <taxon>Bacteria</taxon>
        <taxon>Bacillati</taxon>
        <taxon>Bacillota</taxon>
        <taxon>Bacilli</taxon>
        <taxon>Bacillales</taxon>
        <taxon>Paenibacillaceae</taxon>
        <taxon>Paenibacillus</taxon>
    </lineage>
</organism>
<proteinExistence type="predicted"/>
<evidence type="ECO:0000313" key="5">
    <source>
        <dbReference type="Proteomes" id="UP000558113"/>
    </source>
</evidence>
<dbReference type="AlphaFoldDB" id="A0A7X4YRE5"/>
<dbReference type="InterPro" id="IPR006311">
    <property type="entry name" value="TAT_signal"/>
</dbReference>
<dbReference type="SMART" id="SM00564">
    <property type="entry name" value="PQQ"/>
    <property type="match status" value="5"/>
</dbReference>
<dbReference type="EMBL" id="JAAAMU010000006">
    <property type="protein sequence ID" value="NBC70169.1"/>
    <property type="molecule type" value="Genomic_DNA"/>
</dbReference>
<keyword evidence="1" id="KW-0732">Signal</keyword>
<feature type="domain" description="Copper amine oxidase-like N-terminal" evidence="2">
    <location>
        <begin position="464"/>
        <end position="570"/>
    </location>
</feature>
<dbReference type="InterPro" id="IPR012854">
    <property type="entry name" value="Cu_amine_oxidase-like_N"/>
</dbReference>
<evidence type="ECO:0000259" key="3">
    <source>
        <dbReference type="Pfam" id="PF13360"/>
    </source>
</evidence>
<dbReference type="Gene3D" id="2.130.10.10">
    <property type="entry name" value="YVTN repeat-like/Quinoprotein amine dehydrogenase"/>
    <property type="match status" value="1"/>
</dbReference>
<dbReference type="Proteomes" id="UP000558113">
    <property type="component" value="Unassembled WGS sequence"/>
</dbReference>
<keyword evidence="5" id="KW-1185">Reference proteome</keyword>
<evidence type="ECO:0000313" key="4">
    <source>
        <dbReference type="EMBL" id="NBC70169.1"/>
    </source>
</evidence>
<accession>A0A7X4YRE5</accession>
<dbReference type="InterPro" id="IPR011047">
    <property type="entry name" value="Quinoprotein_ADH-like_sf"/>
</dbReference>